<dbReference type="Gene3D" id="1.10.10.10">
    <property type="entry name" value="Winged helix-like DNA-binding domain superfamily/Winged helix DNA-binding domain"/>
    <property type="match status" value="1"/>
</dbReference>
<reference evidence="3 4" key="1">
    <citation type="submission" date="2018-12" db="EMBL/GenBank/DDBJ databases">
        <authorList>
            <person name="Li F."/>
        </authorList>
    </citation>
    <scope>NUCLEOTIDE SEQUENCE [LARGE SCALE GENOMIC DNA]</scope>
    <source>
        <strain evidence="3 4">EGI 6500705</strain>
    </source>
</reference>
<dbReference type="InterPro" id="IPR052509">
    <property type="entry name" value="Metal_resp_DNA-bind_regulator"/>
</dbReference>
<sequence>MTPPAPDVSSQLRKGVVEYCILGLLSREPMYGWQLSETLVRSGLIASIGTLYPVLARLRERGLVTTFEDATGTGPVRKYYRLTGSGEELLANFRDQWPTFSLTVGSMIRGEDPDLPTDPASDSPLDPPLEGTTPDA</sequence>
<organism evidence="3 4">
    <name type="scientific">Labedella endophytica</name>
    <dbReference type="NCBI Taxonomy" id="1523160"/>
    <lineage>
        <taxon>Bacteria</taxon>
        <taxon>Bacillati</taxon>
        <taxon>Actinomycetota</taxon>
        <taxon>Actinomycetes</taxon>
        <taxon>Micrococcales</taxon>
        <taxon>Microbacteriaceae</taxon>
        <taxon>Labedella</taxon>
    </lineage>
</organism>
<dbReference type="InterPro" id="IPR011991">
    <property type="entry name" value="ArsR-like_HTH"/>
</dbReference>
<accession>A0A3S0V8T1</accession>
<dbReference type="InterPro" id="IPR036388">
    <property type="entry name" value="WH-like_DNA-bd_sf"/>
</dbReference>
<comment type="caution">
    <text evidence="3">The sequence shown here is derived from an EMBL/GenBank/DDBJ whole genome shotgun (WGS) entry which is preliminary data.</text>
</comment>
<dbReference type="AlphaFoldDB" id="A0A3S0V8T1"/>
<proteinExistence type="predicted"/>
<dbReference type="Proteomes" id="UP000274909">
    <property type="component" value="Unassembled WGS sequence"/>
</dbReference>
<name>A0A3S0V8T1_9MICO</name>
<dbReference type="EMBL" id="RZGZ01000004">
    <property type="protein sequence ID" value="RUQ98199.1"/>
    <property type="molecule type" value="Genomic_DNA"/>
</dbReference>
<feature type="domain" description="Transcription regulator PadR N-terminal" evidence="2">
    <location>
        <begin position="21"/>
        <end position="91"/>
    </location>
</feature>
<feature type="region of interest" description="Disordered" evidence="1">
    <location>
        <begin position="108"/>
        <end position="136"/>
    </location>
</feature>
<dbReference type="OrthoDB" id="122286at2"/>
<dbReference type="PANTHER" id="PTHR33169:SF14">
    <property type="entry name" value="TRANSCRIPTIONAL REGULATOR RV3488"/>
    <property type="match status" value="1"/>
</dbReference>
<evidence type="ECO:0000313" key="4">
    <source>
        <dbReference type="Proteomes" id="UP000274909"/>
    </source>
</evidence>
<evidence type="ECO:0000313" key="3">
    <source>
        <dbReference type="EMBL" id="RUQ98199.1"/>
    </source>
</evidence>
<dbReference type="CDD" id="cd00090">
    <property type="entry name" value="HTH_ARSR"/>
    <property type="match status" value="1"/>
</dbReference>
<gene>
    <name evidence="3" type="ORF">ELQ94_14360</name>
</gene>
<protein>
    <submittedName>
        <fullName evidence="3">PadR family transcriptional regulator</fullName>
    </submittedName>
</protein>
<keyword evidence="4" id="KW-1185">Reference proteome</keyword>
<dbReference type="InterPro" id="IPR036390">
    <property type="entry name" value="WH_DNA-bd_sf"/>
</dbReference>
<dbReference type="InterPro" id="IPR005149">
    <property type="entry name" value="Tscrpt_reg_PadR_N"/>
</dbReference>
<dbReference type="Pfam" id="PF03551">
    <property type="entry name" value="PadR"/>
    <property type="match status" value="1"/>
</dbReference>
<dbReference type="PANTHER" id="PTHR33169">
    <property type="entry name" value="PADR-FAMILY TRANSCRIPTIONAL REGULATOR"/>
    <property type="match status" value="1"/>
</dbReference>
<dbReference type="RefSeq" id="WP_127051052.1">
    <property type="nucleotide sequence ID" value="NZ_RZGZ01000004.1"/>
</dbReference>
<dbReference type="SUPFAM" id="SSF46785">
    <property type="entry name" value="Winged helix' DNA-binding domain"/>
    <property type="match status" value="1"/>
</dbReference>
<evidence type="ECO:0000256" key="1">
    <source>
        <dbReference type="SAM" id="MobiDB-lite"/>
    </source>
</evidence>
<evidence type="ECO:0000259" key="2">
    <source>
        <dbReference type="Pfam" id="PF03551"/>
    </source>
</evidence>